<dbReference type="GO" id="GO:0080019">
    <property type="term" value="F:alcohol-forming very long-chain fatty acyl-CoA reductase activity"/>
    <property type="evidence" value="ECO:0007669"/>
    <property type="project" value="InterPro"/>
</dbReference>
<gene>
    <name evidence="3" type="ORF">L798_15556</name>
</gene>
<dbReference type="InterPro" id="IPR026055">
    <property type="entry name" value="FAR"/>
</dbReference>
<dbReference type="Proteomes" id="UP000027135">
    <property type="component" value="Unassembled WGS sequence"/>
</dbReference>
<keyword evidence="1" id="KW-0812">Transmembrane</keyword>
<evidence type="ECO:0000313" key="4">
    <source>
        <dbReference type="Proteomes" id="UP000027135"/>
    </source>
</evidence>
<dbReference type="InterPro" id="IPR033640">
    <property type="entry name" value="FAR_C"/>
</dbReference>
<dbReference type="PANTHER" id="PTHR11011:SF60">
    <property type="entry name" value="FATTY ACYL-COA REDUCTASE-RELATED"/>
    <property type="match status" value="1"/>
</dbReference>
<dbReference type="OMA" id="REYAINC"/>
<reference evidence="3 4" key="1">
    <citation type="journal article" date="2014" name="Nat. Commun.">
        <title>Molecular traces of alternative social organization in a termite genome.</title>
        <authorList>
            <person name="Terrapon N."/>
            <person name="Li C."/>
            <person name="Robertson H.M."/>
            <person name="Ji L."/>
            <person name="Meng X."/>
            <person name="Booth W."/>
            <person name="Chen Z."/>
            <person name="Childers C.P."/>
            <person name="Glastad K.M."/>
            <person name="Gokhale K."/>
            <person name="Gowin J."/>
            <person name="Gronenberg W."/>
            <person name="Hermansen R.A."/>
            <person name="Hu H."/>
            <person name="Hunt B.G."/>
            <person name="Huylmans A.K."/>
            <person name="Khalil S.M."/>
            <person name="Mitchell R.D."/>
            <person name="Munoz-Torres M.C."/>
            <person name="Mustard J.A."/>
            <person name="Pan H."/>
            <person name="Reese J.T."/>
            <person name="Scharf M.E."/>
            <person name="Sun F."/>
            <person name="Vogel H."/>
            <person name="Xiao J."/>
            <person name="Yang W."/>
            <person name="Yang Z."/>
            <person name="Yang Z."/>
            <person name="Zhou J."/>
            <person name="Zhu J."/>
            <person name="Brent C.S."/>
            <person name="Elsik C.G."/>
            <person name="Goodisman M.A."/>
            <person name="Liberles D.A."/>
            <person name="Roe R.M."/>
            <person name="Vargo E.L."/>
            <person name="Vilcinskas A."/>
            <person name="Wang J."/>
            <person name="Bornberg-Bauer E."/>
            <person name="Korb J."/>
            <person name="Zhang G."/>
            <person name="Liebig J."/>
        </authorList>
    </citation>
    <scope>NUCLEOTIDE SEQUENCE [LARGE SCALE GENOMIC DNA]</scope>
    <source>
        <tissue evidence="3">Whole organism</tissue>
    </source>
</reference>
<keyword evidence="4" id="KW-1185">Reference proteome</keyword>
<organism evidence="3 4">
    <name type="scientific">Zootermopsis nevadensis</name>
    <name type="common">Dampwood termite</name>
    <dbReference type="NCBI Taxonomy" id="136037"/>
    <lineage>
        <taxon>Eukaryota</taxon>
        <taxon>Metazoa</taxon>
        <taxon>Ecdysozoa</taxon>
        <taxon>Arthropoda</taxon>
        <taxon>Hexapoda</taxon>
        <taxon>Insecta</taxon>
        <taxon>Pterygota</taxon>
        <taxon>Neoptera</taxon>
        <taxon>Polyneoptera</taxon>
        <taxon>Dictyoptera</taxon>
        <taxon>Blattodea</taxon>
        <taxon>Blattoidea</taxon>
        <taxon>Termitoidae</taxon>
        <taxon>Termopsidae</taxon>
        <taxon>Zootermopsis</taxon>
    </lineage>
</organism>
<dbReference type="CDD" id="cd09071">
    <property type="entry name" value="FAR_C"/>
    <property type="match status" value="1"/>
</dbReference>
<dbReference type="Pfam" id="PF03015">
    <property type="entry name" value="Sterile"/>
    <property type="match status" value="1"/>
</dbReference>
<accession>A0A067QMK9</accession>
<dbReference type="GO" id="GO:0035336">
    <property type="term" value="P:long-chain fatty-acyl-CoA metabolic process"/>
    <property type="evidence" value="ECO:0007669"/>
    <property type="project" value="TreeGrafter"/>
</dbReference>
<protein>
    <submittedName>
        <fullName evidence="3">Putative fatty acyl-CoA reductase</fullName>
    </submittedName>
</protein>
<dbReference type="InParanoid" id="A0A067QMK9"/>
<dbReference type="GO" id="GO:0005777">
    <property type="term" value="C:peroxisome"/>
    <property type="evidence" value="ECO:0007669"/>
    <property type="project" value="TreeGrafter"/>
</dbReference>
<sequence length="162" mass="19789">MKHSWQVPFDNAVWMITFTEVHVHSLYKVYALLIHLLPALVGDTALLAIGQKPRKINKLLDATSYFRIRQWAFSNQNIIHMWKKLSEDDREIFDFNISNLNWDLYWRQGLMGLRTFVLKEDPKNLPQTIRKRYRLYWLHQCLKFFFFFIFLWLYWLAIISIF</sequence>
<evidence type="ECO:0000256" key="1">
    <source>
        <dbReference type="SAM" id="Phobius"/>
    </source>
</evidence>
<dbReference type="PANTHER" id="PTHR11011">
    <property type="entry name" value="MALE STERILITY PROTEIN 2-RELATED"/>
    <property type="match status" value="1"/>
</dbReference>
<proteinExistence type="predicted"/>
<feature type="domain" description="Fatty acyl-CoA reductase C-terminal" evidence="2">
    <location>
        <begin position="35"/>
        <end position="120"/>
    </location>
</feature>
<dbReference type="EMBL" id="KK853158">
    <property type="protein sequence ID" value="KDR10461.1"/>
    <property type="molecule type" value="Genomic_DNA"/>
</dbReference>
<feature type="transmembrane region" description="Helical" evidence="1">
    <location>
        <begin position="141"/>
        <end position="161"/>
    </location>
</feature>
<dbReference type="eggNOG" id="KOG1221">
    <property type="taxonomic scope" value="Eukaryota"/>
</dbReference>
<keyword evidence="1" id="KW-1133">Transmembrane helix</keyword>
<feature type="transmembrane region" description="Helical" evidence="1">
    <location>
        <begin position="29"/>
        <end position="49"/>
    </location>
</feature>
<name>A0A067QMK9_ZOONE</name>
<keyword evidence="1" id="KW-0472">Membrane</keyword>
<evidence type="ECO:0000259" key="2">
    <source>
        <dbReference type="Pfam" id="PF03015"/>
    </source>
</evidence>
<dbReference type="AlphaFoldDB" id="A0A067QMK9"/>
<evidence type="ECO:0000313" key="3">
    <source>
        <dbReference type="EMBL" id="KDR10461.1"/>
    </source>
</evidence>